<accession>A0AAW0NXR3</accession>
<gene>
    <name evidence="2" type="ORF">WMY93_012614</name>
</gene>
<feature type="compositionally biased region" description="Basic and acidic residues" evidence="1">
    <location>
        <begin position="430"/>
        <end position="441"/>
    </location>
</feature>
<reference evidence="3" key="1">
    <citation type="submission" date="2024-04" db="EMBL/GenBank/DDBJ databases">
        <title>Salinicola lusitanus LLJ914,a marine bacterium isolated from the Okinawa Trough.</title>
        <authorList>
            <person name="Li J."/>
        </authorList>
    </citation>
    <scope>NUCLEOTIDE SEQUENCE [LARGE SCALE GENOMIC DNA]</scope>
</reference>
<feature type="compositionally biased region" description="Polar residues" evidence="1">
    <location>
        <begin position="452"/>
        <end position="462"/>
    </location>
</feature>
<organism evidence="2 3">
    <name type="scientific">Mugilogobius chulae</name>
    <name type="common">yellowstripe goby</name>
    <dbReference type="NCBI Taxonomy" id="88201"/>
    <lineage>
        <taxon>Eukaryota</taxon>
        <taxon>Metazoa</taxon>
        <taxon>Chordata</taxon>
        <taxon>Craniata</taxon>
        <taxon>Vertebrata</taxon>
        <taxon>Euteleostomi</taxon>
        <taxon>Actinopterygii</taxon>
        <taxon>Neopterygii</taxon>
        <taxon>Teleostei</taxon>
        <taxon>Neoteleostei</taxon>
        <taxon>Acanthomorphata</taxon>
        <taxon>Gobiaria</taxon>
        <taxon>Gobiiformes</taxon>
        <taxon>Gobioidei</taxon>
        <taxon>Gobiidae</taxon>
        <taxon>Gobionellinae</taxon>
        <taxon>Mugilogobius</taxon>
    </lineage>
</organism>
<feature type="compositionally biased region" description="Polar residues" evidence="1">
    <location>
        <begin position="191"/>
        <end position="200"/>
    </location>
</feature>
<feature type="compositionally biased region" description="Polar residues" evidence="1">
    <location>
        <begin position="59"/>
        <end position="76"/>
    </location>
</feature>
<evidence type="ECO:0000313" key="3">
    <source>
        <dbReference type="Proteomes" id="UP001460270"/>
    </source>
</evidence>
<dbReference type="Proteomes" id="UP001460270">
    <property type="component" value="Unassembled WGS sequence"/>
</dbReference>
<feature type="compositionally biased region" description="Basic and acidic residues" evidence="1">
    <location>
        <begin position="77"/>
        <end position="89"/>
    </location>
</feature>
<keyword evidence="3" id="KW-1185">Reference proteome</keyword>
<feature type="region of interest" description="Disordered" evidence="1">
    <location>
        <begin position="132"/>
        <end position="500"/>
    </location>
</feature>
<feature type="compositionally biased region" description="Basic and acidic residues" evidence="1">
    <location>
        <begin position="299"/>
        <end position="396"/>
    </location>
</feature>
<feature type="compositionally biased region" description="Polar residues" evidence="1">
    <location>
        <begin position="90"/>
        <end position="106"/>
    </location>
</feature>
<feature type="region of interest" description="Disordered" evidence="1">
    <location>
        <begin position="59"/>
        <end position="114"/>
    </location>
</feature>
<dbReference type="AlphaFoldDB" id="A0AAW0NXR3"/>
<feature type="compositionally biased region" description="Polar residues" evidence="1">
    <location>
        <begin position="220"/>
        <end position="249"/>
    </location>
</feature>
<evidence type="ECO:0000313" key="2">
    <source>
        <dbReference type="EMBL" id="KAK7912403.1"/>
    </source>
</evidence>
<sequence length="557" mass="62212">MWTLTLTKHLENVNAVSVESMGNLEVKMLKKISQNQNKIQTFTGTSMETRTLQISTKSATSHVSLGESSTENTEQFSFKDERDSAEKLSKTSPDPVSKGQLQNKETVSPVRGKKTEKLMHLLEKAKAECESLESKIRTKSTKKTQPDPGQISAKDRVQSRRRPKFTKSTDQPWPVKGSEATSPGSCPEPKSLQQEKTGNVNIELKPKSTSNLEQLYHQVSDPSQNMSDPTENQTQSLSKNTGKSESAMQVCSHKDPELTPETRAPVEQDFNLSDETKVLLISAEGEDKPQSPSIVPQDPESRPSLLKDPESRPSPLKDPESRPSPPKDPESRPSPLKDPESRPSPLKDPESKQSLPKESRPLQDPESRPSPPKDTKSRPSPPKDTESRPSPPKDTESTPSPPEGSMQKVKTPLSSKSGSEKNKKSLLGLFKKDESKNDNRKSQLKVNPPQIPTKTRSRAQVQRTHHETTGDQQRFKEPRAEQSKGVLRSGSDPEPPSFVSRLPVLLYSPRFDARKLKEAAEKPISKLSTAFERALIRRKNPEDQKKDFNRRPKGFRL</sequence>
<name>A0AAW0NXR3_9GOBI</name>
<proteinExistence type="predicted"/>
<feature type="compositionally biased region" description="Basic and acidic residues" evidence="1">
    <location>
        <begin position="539"/>
        <end position="550"/>
    </location>
</feature>
<feature type="region of interest" description="Disordered" evidence="1">
    <location>
        <begin position="537"/>
        <end position="557"/>
    </location>
</feature>
<evidence type="ECO:0000256" key="1">
    <source>
        <dbReference type="SAM" id="MobiDB-lite"/>
    </source>
</evidence>
<comment type="caution">
    <text evidence="2">The sequence shown here is derived from an EMBL/GenBank/DDBJ whole genome shotgun (WGS) entry which is preliminary data.</text>
</comment>
<feature type="compositionally biased region" description="Basic and acidic residues" evidence="1">
    <location>
        <begin position="464"/>
        <end position="482"/>
    </location>
</feature>
<protein>
    <submittedName>
        <fullName evidence="2">Uncharacterized protein</fullName>
    </submittedName>
</protein>
<dbReference type="InterPro" id="IPR028004">
    <property type="entry name" value="DUF4643"/>
</dbReference>
<dbReference type="Pfam" id="PF15485">
    <property type="entry name" value="DUF4643"/>
    <property type="match status" value="1"/>
</dbReference>
<dbReference type="EMBL" id="JBBPFD010000009">
    <property type="protein sequence ID" value="KAK7912403.1"/>
    <property type="molecule type" value="Genomic_DNA"/>
</dbReference>